<dbReference type="InterPro" id="IPR011604">
    <property type="entry name" value="PDDEXK-like_dom_sf"/>
</dbReference>
<evidence type="ECO:0000313" key="3">
    <source>
        <dbReference type="Proteomes" id="UP001465717"/>
    </source>
</evidence>
<dbReference type="Gene3D" id="3.90.320.10">
    <property type="match status" value="1"/>
</dbReference>
<dbReference type="InterPro" id="IPR038726">
    <property type="entry name" value="PDDEXK_AddAB-type"/>
</dbReference>
<sequence>MRDEIFPEYGSPNLQRYEDGAVEWKILFSPEFSGHVFTSSEIMMDTVVTNTIGLVNLLELRLGLHYDEVSAQERMALYYDAVSKYMEAHPKNVMAESFKTSGLTTAKAMLGWRDELRSADWDFDGTSISSRLSVLIGVEEYFRKKDGCDMAGRLHIVTDQVAMQKLDCSHMTCLLACDKDWLKPNVRELLNALERQGAKLELIPQAPVSDSNLCRVREMIFEGRQGKITLDENDSSLLIYQFNDERQAAQYLAYEQMDDVDLWINADNKQMDNWLLLMNKAMTGSITSDCTPQLTQLFVMGLGLFASPLNVNTLIEWLNMPLHPLDSFFRSHLAEAIVQEGGYRNDVCRNLVKDYVDGKFVYLDEQQKALSIEEQQEIREKGREQRQKKVDVFLPPLQASDEIDTEKVRLFVSQLASWSRQRAHLMDDGKQNLQWIEQLTSVAGMCDALHILLSTISSPVIDYQTIDSWMSGIYEKGSFTNAVAEKGCRMVVDSPSKIASVAQNTVWMGVDGDDAMAGECAFLYPSEKLQLTQERYIRAWDESMQNRYHQFMSLMPLWMTEKQLILVVCLSRAGEATLKHPLMVRLEQQVSNLDKFIRTPKIDEEKLLDVKIVDREEAAAEIQFDHASKLQWPDHLSPTSIATLTEYPLDFLMERMLNITAEGKAQMADVKTIQGNVAHAVIEALFAPRQGKAYATPKEIAERLKEYDAVYNELVEAKGAILQLAENKLTEKLLHEQLRSCLDSLLEILKDNELKVTGCERYVEMNMKLGLPKALDENGNPKASDMLGFIDMTLEDRDGHPVVFDFKWTTWAKGYQNKLEQNRSVQLELYRKMLGQTKKDEVKRVAYFLMPEARLYSKEDFKGRYCTQIKSSDDSNIVEQLRQGVIYRKKQLDGGLLEMMGPYDELSYVNDTEDMGLYPLLKDDETGGKKANFFSQYGLFLTKMQDL</sequence>
<dbReference type="RefSeq" id="WP_349226496.1">
    <property type="nucleotide sequence ID" value="NZ_JBBNFG020000028.1"/>
</dbReference>
<name>A0ABV1G0K5_9BACT</name>
<keyword evidence="3" id="KW-1185">Reference proteome</keyword>
<evidence type="ECO:0000259" key="1">
    <source>
        <dbReference type="Pfam" id="PF12705"/>
    </source>
</evidence>
<dbReference type="Proteomes" id="UP001465717">
    <property type="component" value="Unassembled WGS sequence"/>
</dbReference>
<dbReference type="Pfam" id="PF12705">
    <property type="entry name" value="PDDEXK_1"/>
    <property type="match status" value="1"/>
</dbReference>
<comment type="caution">
    <text evidence="2">The sequence shown here is derived from an EMBL/GenBank/DDBJ whole genome shotgun (WGS) entry which is preliminary data.</text>
</comment>
<organism evidence="2 3">
    <name type="scientific">Segatella sinensis</name>
    <dbReference type="NCBI Taxonomy" id="3085167"/>
    <lineage>
        <taxon>Bacteria</taxon>
        <taxon>Pseudomonadati</taxon>
        <taxon>Bacteroidota</taxon>
        <taxon>Bacteroidia</taxon>
        <taxon>Bacteroidales</taxon>
        <taxon>Prevotellaceae</taxon>
        <taxon>Segatella</taxon>
    </lineage>
</organism>
<gene>
    <name evidence="2" type="ORF">AAAT87_11550</name>
</gene>
<feature type="domain" description="PD-(D/E)XK endonuclease-like" evidence="1">
    <location>
        <begin position="635"/>
        <end position="888"/>
    </location>
</feature>
<reference evidence="2 3" key="1">
    <citation type="submission" date="2024-04" db="EMBL/GenBank/DDBJ databases">
        <title>Human intestinal bacterial collection.</title>
        <authorList>
            <person name="Pauvert C."/>
            <person name="Hitch T.C.A."/>
            <person name="Clavel T."/>
        </authorList>
    </citation>
    <scope>NUCLEOTIDE SEQUENCE [LARGE SCALE GENOMIC DNA]</scope>
    <source>
        <strain evidence="2 3">CLA-AA-H174</strain>
    </source>
</reference>
<dbReference type="EMBL" id="JBBNGE010000044">
    <property type="protein sequence ID" value="MEQ2508905.1"/>
    <property type="molecule type" value="Genomic_DNA"/>
</dbReference>
<accession>A0ABV1G0K5</accession>
<evidence type="ECO:0000313" key="2">
    <source>
        <dbReference type="EMBL" id="MEQ2508905.1"/>
    </source>
</evidence>
<proteinExistence type="predicted"/>
<protein>
    <submittedName>
        <fullName evidence="2">PD-(D/E)XK nuclease family protein</fullName>
    </submittedName>
</protein>